<dbReference type="Pfam" id="PF02518">
    <property type="entry name" value="HATPase_c"/>
    <property type="match status" value="1"/>
</dbReference>
<dbReference type="InterPro" id="IPR029151">
    <property type="entry name" value="Sensor-like_sf"/>
</dbReference>
<dbReference type="CDD" id="cd00082">
    <property type="entry name" value="HisKA"/>
    <property type="match status" value="1"/>
</dbReference>
<evidence type="ECO:0000256" key="7">
    <source>
        <dbReference type="ARBA" id="ARBA00022989"/>
    </source>
</evidence>
<dbReference type="Proteomes" id="UP000016534">
    <property type="component" value="Unassembled WGS sequence"/>
</dbReference>
<dbReference type="InterPro" id="IPR050428">
    <property type="entry name" value="TCS_sensor_his_kinase"/>
</dbReference>
<accession>A0ABP2Y0Y3</accession>
<dbReference type="SMART" id="SM00387">
    <property type="entry name" value="HATPase_c"/>
    <property type="match status" value="1"/>
</dbReference>
<evidence type="ECO:0000256" key="2">
    <source>
        <dbReference type="ARBA" id="ARBA00012438"/>
    </source>
</evidence>
<protein>
    <recommendedName>
        <fullName evidence="2">histidine kinase</fullName>
        <ecNumber evidence="2">2.7.13.3</ecNumber>
    </recommendedName>
</protein>
<keyword evidence="5 8" id="KW-0812">Transmembrane</keyword>
<evidence type="ECO:0000313" key="11">
    <source>
        <dbReference type="Proteomes" id="UP000016534"/>
    </source>
</evidence>
<keyword evidence="6 10" id="KW-0418">Kinase</keyword>
<evidence type="ECO:0000256" key="8">
    <source>
        <dbReference type="SAM" id="Phobius"/>
    </source>
</evidence>
<dbReference type="EMBL" id="AHCF02000015">
    <property type="protein sequence ID" value="ERG61481.1"/>
    <property type="molecule type" value="Genomic_DNA"/>
</dbReference>
<name>A0ABP2Y0Y3_9GAMM</name>
<keyword evidence="8" id="KW-0472">Membrane</keyword>
<dbReference type="PROSITE" id="PS50109">
    <property type="entry name" value="HIS_KIN"/>
    <property type="match status" value="1"/>
</dbReference>
<evidence type="ECO:0000256" key="5">
    <source>
        <dbReference type="ARBA" id="ARBA00022692"/>
    </source>
</evidence>
<dbReference type="SUPFAM" id="SSF55874">
    <property type="entry name" value="ATPase domain of HSP90 chaperone/DNA topoisomerase II/histidine kinase"/>
    <property type="match status" value="1"/>
</dbReference>
<dbReference type="NCBIfam" id="NF008312">
    <property type="entry name" value="PRK11100.1"/>
    <property type="match status" value="1"/>
</dbReference>
<dbReference type="Pfam" id="PF00512">
    <property type="entry name" value="HisKA"/>
    <property type="match status" value="1"/>
</dbReference>
<dbReference type="InterPro" id="IPR036890">
    <property type="entry name" value="HATPase_C_sf"/>
</dbReference>
<keyword evidence="7 8" id="KW-1133">Transmembrane helix</keyword>
<dbReference type="Gene3D" id="1.10.287.130">
    <property type="match status" value="1"/>
</dbReference>
<reference evidence="10" key="1">
    <citation type="journal article" date="2012" name="J. Bacteriol.">
        <title>Genome sequences of type strains of seven species of the marine bacterium Pseudoalteromonas.</title>
        <authorList>
            <person name="Xie B.B."/>
            <person name="Shu Y.L."/>
            <person name="Qin Q.L."/>
            <person name="Rong J.C."/>
            <person name="Zhang X.Y."/>
            <person name="Chen X.L."/>
            <person name="Shi M."/>
            <person name="He H.L."/>
            <person name="Zhou B.C."/>
            <person name="Zhang Y.Z."/>
        </authorList>
    </citation>
    <scope>NUCLEOTIDE SEQUENCE [LARGE SCALE GENOMIC DNA]</scope>
    <source>
        <strain evidence="10">NCIMB 2128</strain>
    </source>
</reference>
<evidence type="ECO:0000256" key="6">
    <source>
        <dbReference type="ARBA" id="ARBA00022777"/>
    </source>
</evidence>
<dbReference type="InterPro" id="IPR003661">
    <property type="entry name" value="HisK_dim/P_dom"/>
</dbReference>
<keyword evidence="4" id="KW-0808">Transferase</keyword>
<keyword evidence="3" id="KW-0597">Phosphoprotein</keyword>
<dbReference type="PANTHER" id="PTHR45436:SF10">
    <property type="entry name" value="HISTIDINE KINASE"/>
    <property type="match status" value="1"/>
</dbReference>
<dbReference type="SMART" id="SM00388">
    <property type="entry name" value="HisKA"/>
    <property type="match status" value="1"/>
</dbReference>
<dbReference type="InterPro" id="IPR036097">
    <property type="entry name" value="HisK_dim/P_sf"/>
</dbReference>
<evidence type="ECO:0000256" key="4">
    <source>
        <dbReference type="ARBA" id="ARBA00022679"/>
    </source>
</evidence>
<comment type="catalytic activity">
    <reaction evidence="1">
        <text>ATP + protein L-histidine = ADP + protein N-phospho-L-histidine.</text>
        <dbReference type="EC" id="2.7.13.3"/>
    </reaction>
</comment>
<dbReference type="EC" id="2.7.13.3" evidence="2"/>
<gene>
    <name evidence="10" type="ORF">PUND_06919</name>
</gene>
<organism evidence="10 11">
    <name type="scientific">Pseudoalteromonas undina</name>
    <dbReference type="NCBI Taxonomy" id="43660"/>
    <lineage>
        <taxon>Bacteria</taxon>
        <taxon>Pseudomonadati</taxon>
        <taxon>Pseudomonadota</taxon>
        <taxon>Gammaproteobacteria</taxon>
        <taxon>Alteromonadales</taxon>
        <taxon>Pseudoalteromonadaceae</taxon>
        <taxon>Pseudoalteromonas</taxon>
    </lineage>
</organism>
<dbReference type="InterPro" id="IPR005467">
    <property type="entry name" value="His_kinase_dom"/>
</dbReference>
<dbReference type="InterPro" id="IPR003594">
    <property type="entry name" value="HATPase_dom"/>
</dbReference>
<dbReference type="SUPFAM" id="SSF47384">
    <property type="entry name" value="Homodimeric domain of signal transducing histidine kinase"/>
    <property type="match status" value="1"/>
</dbReference>
<comment type="caution">
    <text evidence="10">The sequence shown here is derived from an EMBL/GenBank/DDBJ whole genome shotgun (WGS) entry which is preliminary data.</text>
</comment>
<dbReference type="SUPFAM" id="SSF103190">
    <property type="entry name" value="Sensory domain-like"/>
    <property type="match status" value="1"/>
</dbReference>
<dbReference type="Gene3D" id="3.30.565.10">
    <property type="entry name" value="Histidine kinase-like ATPase, C-terminal domain"/>
    <property type="match status" value="1"/>
</dbReference>
<dbReference type="Gene3D" id="3.30.450.20">
    <property type="entry name" value="PAS domain"/>
    <property type="match status" value="1"/>
</dbReference>
<evidence type="ECO:0000256" key="1">
    <source>
        <dbReference type="ARBA" id="ARBA00000085"/>
    </source>
</evidence>
<feature type="transmembrane region" description="Helical" evidence="8">
    <location>
        <begin position="203"/>
        <end position="223"/>
    </location>
</feature>
<evidence type="ECO:0000259" key="9">
    <source>
        <dbReference type="PROSITE" id="PS50109"/>
    </source>
</evidence>
<dbReference type="PANTHER" id="PTHR45436">
    <property type="entry name" value="SENSOR HISTIDINE KINASE YKOH"/>
    <property type="match status" value="1"/>
</dbReference>
<reference evidence="10" key="2">
    <citation type="submission" date="2013-04" db="EMBL/GenBank/DDBJ databases">
        <title>Genome sequence of Pseudoalteromonas undina.</title>
        <authorList>
            <person name="Xie B.-B."/>
            <person name="Rong J.-C."/>
            <person name="Qin Q.-L."/>
            <person name="Shu Y.-L."/>
            <person name="Zhang Y.-Z."/>
        </authorList>
    </citation>
    <scope>NUCLEOTIDE SEQUENCE</scope>
    <source>
        <strain evidence="10">NCIMB 2128</strain>
    </source>
</reference>
<proteinExistence type="predicted"/>
<feature type="domain" description="Histidine kinase" evidence="9">
    <location>
        <begin position="282"/>
        <end position="493"/>
    </location>
</feature>
<dbReference type="GO" id="GO:0016301">
    <property type="term" value="F:kinase activity"/>
    <property type="evidence" value="ECO:0007669"/>
    <property type="project" value="UniProtKB-KW"/>
</dbReference>
<evidence type="ECO:0000256" key="3">
    <source>
        <dbReference type="ARBA" id="ARBA00022553"/>
    </source>
</evidence>
<evidence type="ECO:0000313" key="10">
    <source>
        <dbReference type="EMBL" id="ERG61481.1"/>
    </source>
</evidence>
<sequence length="493" mass="55681">MNLFKRSTHSLARLKRWPKIPLGLRLFLLYFILVILTTYLVSSTVMREIKPTVRQVTEETLVDMANLLAVMARDDLARGTLSQSHFTNVVNSYGSRQPNAKIWGVNKQGTNHRIYITDAAGIVVVDSWQQDIGKDFSQWNDVYLTLRGEYGARSTATAQDDPLSTVMHVAAPIIDNGNIIGSVTVAKPNRSVQPFINMSKYRVLSWLVVMSILALMVGALIAWRINGALYKLANYADKMGRGEKASKPRFRVFYEYSLLSDALEKMRNQLDGKRYVEHYVQTLTHELKSPLSAIKGASEILQSPLSTDKKQLFANNIESETVRMQQLIDKLLTLTKLEQLPELEQRKKVFVKPLFEAIKDSFIARTTTQNVQVVISCDPSSVCLGDVFLIQQALYNIFDNALDFINEGGEIHIQVIQEPSYVQIYIDNTGPCIPDYALERITERFYSLPRANGKKSTGLGLNFVEQVVKLHKGQLNIKNTKNGVRVHINMPTP</sequence>
<keyword evidence="11" id="KW-1185">Reference proteome</keyword>
<feature type="transmembrane region" description="Helical" evidence="8">
    <location>
        <begin position="20"/>
        <end position="41"/>
    </location>
</feature>